<dbReference type="EMBL" id="BART01015489">
    <property type="protein sequence ID" value="GAG85169.1"/>
    <property type="molecule type" value="Genomic_DNA"/>
</dbReference>
<organism evidence="1">
    <name type="scientific">marine sediment metagenome</name>
    <dbReference type="NCBI Taxonomy" id="412755"/>
    <lineage>
        <taxon>unclassified sequences</taxon>
        <taxon>metagenomes</taxon>
        <taxon>ecological metagenomes</taxon>
    </lineage>
</organism>
<protein>
    <submittedName>
        <fullName evidence="1">Uncharacterized protein</fullName>
    </submittedName>
</protein>
<accession>X1AQW5</accession>
<sequence>MAFGSDTSRQIDVLGATPQALTSTWTDIGAEIDSAGYNTMLIWANVDIGDSTNVRLRCLAESTLDGGTLEFEYPIMTAGTTVVGLEGRYFEWTTDEE</sequence>
<dbReference type="AlphaFoldDB" id="X1AQW5"/>
<proteinExistence type="predicted"/>
<comment type="caution">
    <text evidence="1">The sequence shown here is derived from an EMBL/GenBank/DDBJ whole genome shotgun (WGS) entry which is preliminary data.</text>
</comment>
<evidence type="ECO:0000313" key="1">
    <source>
        <dbReference type="EMBL" id="GAG85169.1"/>
    </source>
</evidence>
<gene>
    <name evidence="1" type="ORF">S01H4_30068</name>
</gene>
<name>X1AQW5_9ZZZZ</name>
<reference evidence="1" key="1">
    <citation type="journal article" date="2014" name="Front. Microbiol.">
        <title>High frequency of phylogenetically diverse reductive dehalogenase-homologous genes in deep subseafloor sedimentary metagenomes.</title>
        <authorList>
            <person name="Kawai M."/>
            <person name="Futagami T."/>
            <person name="Toyoda A."/>
            <person name="Takaki Y."/>
            <person name="Nishi S."/>
            <person name="Hori S."/>
            <person name="Arai W."/>
            <person name="Tsubouchi T."/>
            <person name="Morono Y."/>
            <person name="Uchiyama I."/>
            <person name="Ito T."/>
            <person name="Fujiyama A."/>
            <person name="Inagaki F."/>
            <person name="Takami H."/>
        </authorList>
    </citation>
    <scope>NUCLEOTIDE SEQUENCE</scope>
    <source>
        <strain evidence="1">Expedition CK06-06</strain>
    </source>
</reference>